<sequence>MDWYRETVGPVVHQLSIEKARPCCSRSTRGDVFLEYVRSDSM</sequence>
<organism evidence="1 2">
    <name type="scientific">Phaeosphaeria nodorum (strain SN15 / ATCC MYA-4574 / FGSC 10173)</name>
    <name type="common">Glume blotch fungus</name>
    <name type="synonym">Parastagonospora nodorum</name>
    <dbReference type="NCBI Taxonomy" id="321614"/>
    <lineage>
        <taxon>Eukaryota</taxon>
        <taxon>Fungi</taxon>
        <taxon>Dikarya</taxon>
        <taxon>Ascomycota</taxon>
        <taxon>Pezizomycotina</taxon>
        <taxon>Dothideomycetes</taxon>
        <taxon>Pleosporomycetidae</taxon>
        <taxon>Pleosporales</taxon>
        <taxon>Pleosporineae</taxon>
        <taxon>Phaeosphaeriaceae</taxon>
        <taxon>Parastagonospora</taxon>
    </lineage>
</organism>
<evidence type="ECO:0000313" key="2">
    <source>
        <dbReference type="Proteomes" id="UP000663193"/>
    </source>
</evidence>
<dbReference type="Proteomes" id="UP000663193">
    <property type="component" value="Chromosome 9"/>
</dbReference>
<evidence type="ECO:0000313" key="1">
    <source>
        <dbReference type="EMBL" id="QRC99162.1"/>
    </source>
</evidence>
<keyword evidence="2" id="KW-1185">Reference proteome</keyword>
<reference evidence="2" key="1">
    <citation type="journal article" date="2021" name="BMC Genomics">
        <title>Chromosome-level genome assembly and manually-curated proteome of model necrotroph Parastagonospora nodorum Sn15 reveals a genome-wide trove of candidate effector homologs, and redundancy of virulence-related functions within an accessory chromosome.</title>
        <authorList>
            <person name="Bertazzoni S."/>
            <person name="Jones D.A.B."/>
            <person name="Phan H.T."/>
            <person name="Tan K.-C."/>
            <person name="Hane J.K."/>
        </authorList>
    </citation>
    <scope>NUCLEOTIDE SEQUENCE [LARGE SCALE GENOMIC DNA]</scope>
    <source>
        <strain evidence="2">SN15 / ATCC MYA-4574 / FGSC 10173)</strain>
    </source>
</reference>
<accession>A0A7U2I4J7</accession>
<dbReference type="AlphaFoldDB" id="A0A7U2I4J7"/>
<gene>
    <name evidence="1" type="ORF">JI435_304680</name>
</gene>
<name>A0A7U2I4J7_PHANO</name>
<dbReference type="EMBL" id="CP069031">
    <property type="protein sequence ID" value="QRC99162.1"/>
    <property type="molecule type" value="Genomic_DNA"/>
</dbReference>
<proteinExistence type="predicted"/>
<protein>
    <submittedName>
        <fullName evidence="1">Uncharacterized protein</fullName>
    </submittedName>
</protein>
<dbReference type="VEuPathDB" id="FungiDB:JI435_304680"/>